<accession>A0A9P1GS94</accession>
<comment type="caution">
    <text evidence="4">The sequence shown here is derived from an EMBL/GenBank/DDBJ whole genome shotgun (WGS) entry which is preliminary data.</text>
</comment>
<dbReference type="EMBL" id="CAMXCT030006801">
    <property type="protein sequence ID" value="CAL4807623.1"/>
    <property type="molecule type" value="Genomic_DNA"/>
</dbReference>
<evidence type="ECO:0000256" key="1">
    <source>
        <dbReference type="SAM" id="MobiDB-lite"/>
    </source>
</evidence>
<keyword evidence="2" id="KW-1133">Transmembrane helix</keyword>
<feature type="signal peptide" evidence="3">
    <location>
        <begin position="1"/>
        <end position="25"/>
    </location>
</feature>
<keyword evidence="2 5" id="KW-0812">Transmembrane</keyword>
<feature type="region of interest" description="Disordered" evidence="1">
    <location>
        <begin position="54"/>
        <end position="88"/>
    </location>
</feature>
<feature type="chain" id="PRO_5043273063" evidence="3">
    <location>
        <begin position="26"/>
        <end position="178"/>
    </location>
</feature>
<evidence type="ECO:0000313" key="4">
    <source>
        <dbReference type="EMBL" id="CAI4020311.1"/>
    </source>
</evidence>
<dbReference type="EMBL" id="CAMXCT010006801">
    <property type="protein sequence ID" value="CAI4020311.1"/>
    <property type="molecule type" value="Genomic_DNA"/>
</dbReference>
<feature type="transmembrane region" description="Helical" evidence="2">
    <location>
        <begin position="138"/>
        <end position="159"/>
    </location>
</feature>
<gene>
    <name evidence="4" type="ORF">C1SCF055_LOCUS44736</name>
</gene>
<evidence type="ECO:0000313" key="5">
    <source>
        <dbReference type="EMBL" id="CAL4807623.1"/>
    </source>
</evidence>
<protein>
    <submittedName>
        <fullName evidence="5">Transmembrane protein</fullName>
    </submittedName>
</protein>
<keyword evidence="6" id="KW-1185">Reference proteome</keyword>
<keyword evidence="3" id="KW-0732">Signal</keyword>
<feature type="transmembrane region" description="Helical" evidence="2">
    <location>
        <begin position="111"/>
        <end position="131"/>
    </location>
</feature>
<dbReference type="AlphaFoldDB" id="A0A9P1GS94"/>
<dbReference type="Proteomes" id="UP001152797">
    <property type="component" value="Unassembled WGS sequence"/>
</dbReference>
<sequence>MSQLPRRSKGGAVLLAMALLFSSWAFVGTGSTRCSRRSPSWHVSQHAQEVKIGDEQEVKPSTEVKESAKDLEAKEESEKTVQKKEESSAALAKEDWRPLEAFYEPTQDTVYYSWLSVAGGLVLGGGALLLVQGLNAEYFILVFVIVVIAFGFFVALLGLKAITPEKNEPRPQGLKPRC</sequence>
<reference evidence="5 6" key="2">
    <citation type="submission" date="2024-05" db="EMBL/GenBank/DDBJ databases">
        <authorList>
            <person name="Chen Y."/>
            <person name="Shah S."/>
            <person name="Dougan E. K."/>
            <person name="Thang M."/>
            <person name="Chan C."/>
        </authorList>
    </citation>
    <scope>NUCLEOTIDE SEQUENCE [LARGE SCALE GENOMIC DNA]</scope>
</reference>
<evidence type="ECO:0000256" key="3">
    <source>
        <dbReference type="SAM" id="SignalP"/>
    </source>
</evidence>
<reference evidence="4" key="1">
    <citation type="submission" date="2022-10" db="EMBL/GenBank/DDBJ databases">
        <authorList>
            <person name="Chen Y."/>
            <person name="Dougan E. K."/>
            <person name="Chan C."/>
            <person name="Rhodes N."/>
            <person name="Thang M."/>
        </authorList>
    </citation>
    <scope>NUCLEOTIDE SEQUENCE</scope>
</reference>
<dbReference type="EMBL" id="CAMXCT020006801">
    <property type="protein sequence ID" value="CAL1173686.1"/>
    <property type="molecule type" value="Genomic_DNA"/>
</dbReference>
<keyword evidence="2" id="KW-0472">Membrane</keyword>
<name>A0A9P1GS94_9DINO</name>
<evidence type="ECO:0000313" key="6">
    <source>
        <dbReference type="Proteomes" id="UP001152797"/>
    </source>
</evidence>
<organism evidence="4">
    <name type="scientific">Cladocopium goreaui</name>
    <dbReference type="NCBI Taxonomy" id="2562237"/>
    <lineage>
        <taxon>Eukaryota</taxon>
        <taxon>Sar</taxon>
        <taxon>Alveolata</taxon>
        <taxon>Dinophyceae</taxon>
        <taxon>Suessiales</taxon>
        <taxon>Symbiodiniaceae</taxon>
        <taxon>Cladocopium</taxon>
    </lineage>
</organism>
<evidence type="ECO:0000256" key="2">
    <source>
        <dbReference type="SAM" id="Phobius"/>
    </source>
</evidence>
<proteinExistence type="predicted"/>